<accession>A0A7S2JMD0</accession>
<sequence length="232" mass="25953">MDLKRTSSEAGFNNEFDIEVDDIKRRVELLASNIAREISDRYQVEIMKLPKVVRQMSMEKFCTEYEGEVDNVILEALQEKTKQIYQQYASNPGGREYSTLKPPPAQKDAPTKPFSTLQTPRAKAGPSGANIEDKGIFKAETTDKNEDDCRSISKIPKTNSGANNLRYNTRNANKAQGAVTTDGSLQISLYGEVINFSKPNFLKETKDKNILAAIVQLHEETSKIVEALQQAC</sequence>
<name>A0A7S2JMD0_9EUKA</name>
<evidence type="ECO:0000259" key="2">
    <source>
        <dbReference type="Pfam" id="PF10444"/>
    </source>
</evidence>
<evidence type="ECO:0000313" key="3">
    <source>
        <dbReference type="EMBL" id="CAD9550397.1"/>
    </source>
</evidence>
<dbReference type="Pfam" id="PF10444">
    <property type="entry name" value="Nbl1_Borealin_N"/>
    <property type="match status" value="1"/>
</dbReference>
<organism evidence="3">
    <name type="scientific">Cyanoptyche gloeocystis</name>
    <dbReference type="NCBI Taxonomy" id="77922"/>
    <lineage>
        <taxon>Eukaryota</taxon>
        <taxon>Glaucocystophyceae</taxon>
        <taxon>Glaucocystophyceae incertae sedis</taxon>
        <taxon>Cyanoptyche</taxon>
    </lineage>
</organism>
<dbReference type="Gene3D" id="6.10.250.1900">
    <property type="match status" value="1"/>
</dbReference>
<dbReference type="EMBL" id="HBGX01000494">
    <property type="protein sequence ID" value="CAD9550397.1"/>
    <property type="molecule type" value="Transcribed_RNA"/>
</dbReference>
<feature type="domain" description="Borealin N-terminal" evidence="2">
    <location>
        <begin position="14"/>
        <end position="63"/>
    </location>
</feature>
<reference evidence="3" key="1">
    <citation type="submission" date="2021-01" db="EMBL/GenBank/DDBJ databases">
        <authorList>
            <person name="Corre E."/>
            <person name="Pelletier E."/>
            <person name="Niang G."/>
            <person name="Scheremetjew M."/>
            <person name="Finn R."/>
            <person name="Kale V."/>
            <person name="Holt S."/>
            <person name="Cochrane G."/>
            <person name="Meng A."/>
            <person name="Brown T."/>
            <person name="Cohen L."/>
        </authorList>
    </citation>
    <scope>NUCLEOTIDE SEQUENCE</scope>
    <source>
        <strain evidence="3">SAG4.97</strain>
    </source>
</reference>
<dbReference type="AlphaFoldDB" id="A0A7S2JMD0"/>
<protein>
    <recommendedName>
        <fullName evidence="2">Borealin N-terminal domain-containing protein</fullName>
    </recommendedName>
</protein>
<proteinExistence type="predicted"/>
<gene>
    <name evidence="3" type="ORF">CGLO1086_LOCUS230</name>
</gene>
<evidence type="ECO:0000256" key="1">
    <source>
        <dbReference type="SAM" id="MobiDB-lite"/>
    </source>
</evidence>
<dbReference type="InterPro" id="IPR018851">
    <property type="entry name" value="Borealin_N"/>
</dbReference>
<feature type="region of interest" description="Disordered" evidence="1">
    <location>
        <begin position="91"/>
        <end position="131"/>
    </location>
</feature>